<feature type="transmembrane region" description="Helical" evidence="1">
    <location>
        <begin position="90"/>
        <end position="114"/>
    </location>
</feature>
<feature type="transmembrane region" description="Helical" evidence="1">
    <location>
        <begin position="135"/>
        <end position="161"/>
    </location>
</feature>
<dbReference type="PANTHER" id="PTHR30188:SF4">
    <property type="entry name" value="PROTEIN TRIGALACTOSYLDIACYLGLYCEROL 1, CHLOROPLASTIC"/>
    <property type="match status" value="1"/>
</dbReference>
<evidence type="ECO:0000313" key="3">
    <source>
        <dbReference type="Proteomes" id="UP000267164"/>
    </source>
</evidence>
<evidence type="ECO:0000313" key="2">
    <source>
        <dbReference type="EMBL" id="AYF73289.1"/>
    </source>
</evidence>
<dbReference type="RefSeq" id="WP_120735225.1">
    <property type="nucleotide sequence ID" value="NZ_CP032568.1"/>
</dbReference>
<dbReference type="GO" id="GO:0043190">
    <property type="term" value="C:ATP-binding cassette (ABC) transporter complex"/>
    <property type="evidence" value="ECO:0007669"/>
    <property type="project" value="InterPro"/>
</dbReference>
<feature type="transmembrane region" description="Helical" evidence="1">
    <location>
        <begin position="225"/>
        <end position="249"/>
    </location>
</feature>
<dbReference type="AlphaFoldDB" id="A0A386Z9X8"/>
<feature type="transmembrane region" description="Helical" evidence="1">
    <location>
        <begin position="197"/>
        <end position="213"/>
    </location>
</feature>
<organism evidence="2 3">
    <name type="scientific">Nocardia yunnanensis</name>
    <dbReference type="NCBI Taxonomy" id="2382165"/>
    <lineage>
        <taxon>Bacteria</taxon>
        <taxon>Bacillati</taxon>
        <taxon>Actinomycetota</taxon>
        <taxon>Actinomycetes</taxon>
        <taxon>Mycobacteriales</taxon>
        <taxon>Nocardiaceae</taxon>
        <taxon>Nocardia</taxon>
    </lineage>
</organism>
<dbReference type="GO" id="GO:0005548">
    <property type="term" value="F:phospholipid transporter activity"/>
    <property type="evidence" value="ECO:0007669"/>
    <property type="project" value="TreeGrafter"/>
</dbReference>
<evidence type="ECO:0000256" key="1">
    <source>
        <dbReference type="SAM" id="Phobius"/>
    </source>
</evidence>
<keyword evidence="1" id="KW-1133">Transmembrane helix</keyword>
<feature type="transmembrane region" description="Helical" evidence="1">
    <location>
        <begin position="6"/>
        <end position="27"/>
    </location>
</feature>
<accession>A0A386Z9X8</accession>
<dbReference type="Pfam" id="PF02405">
    <property type="entry name" value="MlaE"/>
    <property type="match status" value="1"/>
</dbReference>
<dbReference type="InterPro" id="IPR030802">
    <property type="entry name" value="Permease_MalE"/>
</dbReference>
<sequence length="254" mass="26657">MNEVLAVPLRAVGGFFELAGAVARAVVRPPFQRREFIDQAWFVARVSMFPTLMVAIPFTVLVVFTLNILLREIGAADLSGAGAAFGAITQIGPMVTVLIVAGAGATAICADLGARTIREEIDAMKVLGIDPVHRLVVPRVLASMFVAFLLNGLVSAIGILGGFVFSVYLQGVNPGAFVNGITLLTHLPELVISEVKAMLFGLVAGLVACYLGLNVKGGPKSVGDAVNQTVVFAFMALFVINVVMTAISIKFAAR</sequence>
<dbReference type="PANTHER" id="PTHR30188">
    <property type="entry name" value="ABC TRANSPORTER PERMEASE PROTEIN-RELATED"/>
    <property type="match status" value="1"/>
</dbReference>
<dbReference type="KEGG" id="nyu:D7D52_04770"/>
<reference evidence="2 3" key="1">
    <citation type="submission" date="2018-09" db="EMBL/GenBank/DDBJ databases">
        <title>Nocardia yunnanensis sp. nov., an actinomycete isolated from a soil sample.</title>
        <authorList>
            <person name="Zhang J."/>
        </authorList>
    </citation>
    <scope>NUCLEOTIDE SEQUENCE [LARGE SCALE GENOMIC DNA]</scope>
    <source>
        <strain evidence="2 3">CFHS0054</strain>
    </source>
</reference>
<dbReference type="OrthoDB" id="5243306at2"/>
<keyword evidence="1" id="KW-0472">Membrane</keyword>
<keyword evidence="1" id="KW-0812">Transmembrane</keyword>
<dbReference type="Proteomes" id="UP000267164">
    <property type="component" value="Chromosome"/>
</dbReference>
<name>A0A386Z9X8_9NOCA</name>
<keyword evidence="3" id="KW-1185">Reference proteome</keyword>
<protein>
    <submittedName>
        <fullName evidence="2">ABC transporter permease</fullName>
    </submittedName>
</protein>
<feature type="transmembrane region" description="Helical" evidence="1">
    <location>
        <begin position="48"/>
        <end position="70"/>
    </location>
</feature>
<gene>
    <name evidence="2" type="ORF">D7D52_04770</name>
</gene>
<dbReference type="EMBL" id="CP032568">
    <property type="protein sequence ID" value="AYF73289.1"/>
    <property type="molecule type" value="Genomic_DNA"/>
</dbReference>
<proteinExistence type="predicted"/>